<dbReference type="AlphaFoldDB" id="A0AAN8HXZ4"/>
<reference evidence="1 2" key="1">
    <citation type="journal article" date="2023" name="Mol. Biol. Evol.">
        <title>Genomics of Secondarily Temperate Adaptation in the Only Non-Antarctic Icefish.</title>
        <authorList>
            <person name="Rivera-Colon A.G."/>
            <person name="Rayamajhi N."/>
            <person name="Minhas B.F."/>
            <person name="Madrigal G."/>
            <person name="Bilyk K.T."/>
            <person name="Yoon V."/>
            <person name="Hune M."/>
            <person name="Gregory S."/>
            <person name="Cheng C.H.C."/>
            <person name="Catchen J.M."/>
        </authorList>
    </citation>
    <scope>NUCLEOTIDE SEQUENCE [LARGE SCALE GENOMIC DNA]</scope>
    <source>
        <tissue evidence="1">White muscle</tissue>
    </source>
</reference>
<comment type="caution">
    <text evidence="1">The sequence shown here is derived from an EMBL/GenBank/DDBJ whole genome shotgun (WGS) entry which is preliminary data.</text>
</comment>
<gene>
    <name evidence="1" type="ORF">CgunFtcFv8_012603</name>
</gene>
<sequence>MELVVADSFQEECETGAAATSILRLLRCRQLCQTQEPLPQETPGASVLRRDRPPWLTVPWVTGDSMVRLALATPPAPQPPSC</sequence>
<organism evidence="1 2">
    <name type="scientific">Champsocephalus gunnari</name>
    <name type="common">Mackerel icefish</name>
    <dbReference type="NCBI Taxonomy" id="52237"/>
    <lineage>
        <taxon>Eukaryota</taxon>
        <taxon>Metazoa</taxon>
        <taxon>Chordata</taxon>
        <taxon>Craniata</taxon>
        <taxon>Vertebrata</taxon>
        <taxon>Euteleostomi</taxon>
        <taxon>Actinopterygii</taxon>
        <taxon>Neopterygii</taxon>
        <taxon>Teleostei</taxon>
        <taxon>Neoteleostei</taxon>
        <taxon>Acanthomorphata</taxon>
        <taxon>Eupercaria</taxon>
        <taxon>Perciformes</taxon>
        <taxon>Notothenioidei</taxon>
        <taxon>Channichthyidae</taxon>
        <taxon>Champsocephalus</taxon>
    </lineage>
</organism>
<proteinExistence type="predicted"/>
<protein>
    <submittedName>
        <fullName evidence="1">Uncharacterized protein</fullName>
    </submittedName>
</protein>
<accession>A0AAN8HXZ4</accession>
<dbReference type="Proteomes" id="UP001331515">
    <property type="component" value="Unassembled WGS sequence"/>
</dbReference>
<evidence type="ECO:0000313" key="1">
    <source>
        <dbReference type="EMBL" id="KAK5927444.1"/>
    </source>
</evidence>
<keyword evidence="2" id="KW-1185">Reference proteome</keyword>
<evidence type="ECO:0000313" key="2">
    <source>
        <dbReference type="Proteomes" id="UP001331515"/>
    </source>
</evidence>
<dbReference type="EMBL" id="JAURVH010001518">
    <property type="protein sequence ID" value="KAK5927444.1"/>
    <property type="molecule type" value="Genomic_DNA"/>
</dbReference>
<name>A0AAN8HXZ4_CHAGU</name>